<dbReference type="Gene3D" id="3.30.460.10">
    <property type="entry name" value="Beta Polymerase, domain 2"/>
    <property type="match status" value="1"/>
</dbReference>
<dbReference type="SUPFAM" id="SSF81301">
    <property type="entry name" value="Nucleotidyltransferase"/>
    <property type="match status" value="1"/>
</dbReference>
<protein>
    <recommendedName>
        <fullName evidence="4">Nucleotidyltransferase</fullName>
    </recommendedName>
</protein>
<dbReference type="EMBL" id="JAVUPU010000009">
    <property type="protein sequence ID" value="MDT9600433.1"/>
    <property type="molecule type" value="Genomic_DNA"/>
</dbReference>
<comment type="caution">
    <text evidence="2">The sequence shown here is derived from an EMBL/GenBank/DDBJ whole genome shotgun (WGS) entry which is preliminary data.</text>
</comment>
<dbReference type="RefSeq" id="WP_315727602.1">
    <property type="nucleotide sequence ID" value="NZ_JAVUPU010000009.1"/>
</dbReference>
<keyword evidence="1" id="KW-0051">Antiviral defense</keyword>
<dbReference type="Proteomes" id="UP001259572">
    <property type="component" value="Unassembled WGS sequence"/>
</dbReference>
<dbReference type="InterPro" id="IPR043519">
    <property type="entry name" value="NT_sf"/>
</dbReference>
<evidence type="ECO:0008006" key="4">
    <source>
        <dbReference type="Google" id="ProtNLM"/>
    </source>
</evidence>
<evidence type="ECO:0000256" key="1">
    <source>
        <dbReference type="ARBA" id="ARBA00023118"/>
    </source>
</evidence>
<evidence type="ECO:0000313" key="2">
    <source>
        <dbReference type="EMBL" id="MDT9600433.1"/>
    </source>
</evidence>
<reference evidence="2 3" key="1">
    <citation type="submission" date="2023-05" db="EMBL/GenBank/DDBJ databases">
        <authorList>
            <person name="Guo Y."/>
        </authorList>
    </citation>
    <scope>NUCLEOTIDE SEQUENCE [LARGE SCALE GENOMIC DNA]</scope>
    <source>
        <strain evidence="2 3">GR2756</strain>
    </source>
</reference>
<dbReference type="InterPro" id="IPR006116">
    <property type="entry name" value="NT_2-5OAS_ClassI-CCAase"/>
</dbReference>
<dbReference type="Pfam" id="PF18144">
    <property type="entry name" value="SMODS"/>
    <property type="match status" value="1"/>
</dbReference>
<keyword evidence="3" id="KW-1185">Reference proteome</keyword>
<gene>
    <name evidence="2" type="ORF">RQX22_15850</name>
</gene>
<proteinExistence type="predicted"/>
<name>A0ABU3QBQ5_9SPHN</name>
<evidence type="ECO:0000313" key="3">
    <source>
        <dbReference type="Proteomes" id="UP001259572"/>
    </source>
</evidence>
<accession>A0ABU3QBQ5</accession>
<organism evidence="2 3">
    <name type="scientific">Sphingosinicella rhizophila</name>
    <dbReference type="NCBI Taxonomy" id="3050082"/>
    <lineage>
        <taxon>Bacteria</taxon>
        <taxon>Pseudomonadati</taxon>
        <taxon>Pseudomonadota</taxon>
        <taxon>Alphaproteobacteria</taxon>
        <taxon>Sphingomonadales</taxon>
        <taxon>Sphingosinicellaceae</taxon>
        <taxon>Sphingosinicella</taxon>
    </lineage>
</organism>
<dbReference type="CDD" id="cd05400">
    <property type="entry name" value="NT_2-5OAS_ClassI-CCAase"/>
    <property type="match status" value="1"/>
</dbReference>
<sequence>MPVPNARFFELLQDIEPSSTTKTNASGGHTGIRNHLRTQAKFKDRYVRSFLSGSYARDTSIRPRTSVSGQERPDVDIIVVTNYTTSDHPDTVLKEVCRALEDGGEGYDVERINKRSVRVENWQADMDIVPVIETWNGYQIADRDSGTWKFTNPPVHTDWSSQQNERFGCRFKPLVKLFKWWRRINPSGRRPKGFILEVLVGLHGPTAETHYGEAFAQLLANIHSAYGYLASINQKPFIADPAVPSNDILAKVTVAQWKDFIEKVRVYADIARRAQDAEDMEEATRQWRRVFGDRFKPTANVAKAATYGGFAAAAAPAGGYTFPDAMAAPPNKPRGFA</sequence>